<gene>
    <name evidence="1" type="ORF">FIBSPDRAFT_897201</name>
</gene>
<dbReference type="EMBL" id="KV417629">
    <property type="protein sequence ID" value="KZP13644.1"/>
    <property type="molecule type" value="Genomic_DNA"/>
</dbReference>
<protein>
    <submittedName>
        <fullName evidence="1">Uncharacterized protein</fullName>
    </submittedName>
</protein>
<evidence type="ECO:0000313" key="2">
    <source>
        <dbReference type="Proteomes" id="UP000076532"/>
    </source>
</evidence>
<reference evidence="1 2" key="1">
    <citation type="journal article" date="2016" name="Mol. Biol. Evol.">
        <title>Comparative Genomics of Early-Diverging Mushroom-Forming Fungi Provides Insights into the Origins of Lignocellulose Decay Capabilities.</title>
        <authorList>
            <person name="Nagy L.G."/>
            <person name="Riley R."/>
            <person name="Tritt A."/>
            <person name="Adam C."/>
            <person name="Daum C."/>
            <person name="Floudas D."/>
            <person name="Sun H."/>
            <person name="Yadav J.S."/>
            <person name="Pangilinan J."/>
            <person name="Larsson K.H."/>
            <person name="Matsuura K."/>
            <person name="Barry K."/>
            <person name="Labutti K."/>
            <person name="Kuo R."/>
            <person name="Ohm R.A."/>
            <person name="Bhattacharya S.S."/>
            <person name="Shirouzu T."/>
            <person name="Yoshinaga Y."/>
            <person name="Martin F.M."/>
            <person name="Grigoriev I.V."/>
            <person name="Hibbett D.S."/>
        </authorList>
    </citation>
    <scope>NUCLEOTIDE SEQUENCE [LARGE SCALE GENOMIC DNA]</scope>
    <source>
        <strain evidence="1 2">CBS 109695</strain>
    </source>
</reference>
<dbReference type="Proteomes" id="UP000076532">
    <property type="component" value="Unassembled WGS sequence"/>
</dbReference>
<proteinExistence type="predicted"/>
<sequence>MSSTRALEATFTYDSISDSLLAYTHHARTEDRIPSPVVVVFTKFDYLVTHSMMEIMDDLTDEELEMEDDKMEVLAHARAEKSFETICVRSLHQIGYNILYTKVSVQPQYRQTLANLIEITQNLVSLDEGDVWVVSVMAQKASNQVKINMSINPISYPDLRVGMRRYWQRLASSDHFMGYTLETCLNTIHSEIVSGWNLYDPENLLDDSNDPKFRNQIMAFAQDVAPEDSEASSRFPNVLHCLMGHIVNLTLVMDSLFLKPHRRLTWEIVHDTLEEYRTTRMPEVHRQIRDVVPGWASSPRPGPAWPKKPGPSLAQYWASAGLGPGSGFLKPKPWAQARA</sequence>
<dbReference type="AlphaFoldDB" id="A0A166CGU8"/>
<organism evidence="1 2">
    <name type="scientific">Athelia psychrophila</name>
    <dbReference type="NCBI Taxonomy" id="1759441"/>
    <lineage>
        <taxon>Eukaryota</taxon>
        <taxon>Fungi</taxon>
        <taxon>Dikarya</taxon>
        <taxon>Basidiomycota</taxon>
        <taxon>Agaricomycotina</taxon>
        <taxon>Agaricomycetes</taxon>
        <taxon>Agaricomycetidae</taxon>
        <taxon>Atheliales</taxon>
        <taxon>Atheliaceae</taxon>
        <taxon>Athelia</taxon>
    </lineage>
</organism>
<keyword evidence="2" id="KW-1185">Reference proteome</keyword>
<dbReference type="OrthoDB" id="391988at2759"/>
<accession>A0A166CGU8</accession>
<evidence type="ECO:0000313" key="1">
    <source>
        <dbReference type="EMBL" id="KZP13644.1"/>
    </source>
</evidence>
<name>A0A166CGU8_9AGAM</name>